<comment type="subcellular location">
    <subcellularLocation>
        <location evidence="1">Cell envelope</location>
    </subcellularLocation>
</comment>
<name>A0A1J5QLX5_9ZZZZ</name>
<dbReference type="PANTHER" id="PTHR30469:SF37">
    <property type="entry name" value="RAGD PROTEIN"/>
    <property type="match status" value="1"/>
</dbReference>
<evidence type="ECO:0000259" key="4">
    <source>
        <dbReference type="Pfam" id="PF25954"/>
    </source>
</evidence>
<dbReference type="EMBL" id="MLJW01000991">
    <property type="protein sequence ID" value="OIQ80935.1"/>
    <property type="molecule type" value="Genomic_DNA"/>
</dbReference>
<dbReference type="Pfam" id="PF25954">
    <property type="entry name" value="Beta-barrel_RND_2"/>
    <property type="match status" value="1"/>
</dbReference>
<evidence type="ECO:0000256" key="1">
    <source>
        <dbReference type="ARBA" id="ARBA00004196"/>
    </source>
</evidence>
<evidence type="ECO:0000313" key="6">
    <source>
        <dbReference type="EMBL" id="OIQ80935.1"/>
    </source>
</evidence>
<sequence length="409" mass="44721">MVATNIFQTMEKRVSSNDIQTPLHVDPPANLKLKALIVLAIAIGAVFWGVSSRTKDKAVLVNVTQEHAVPTVKIIQPASKEGAQELVLPGTLQAYYSAPVYARVDGYLKHWFADIGTPVKAGQLLADIEAPELDQQLKQAEADLDIALANERLTAITSRRWQGLLSSDSVSQQETDEKLGNYEAKQALVAAARANVERLRALESFKRITAPFNGVVTERKTDIGALINAGHDAGHELFTVADVHKLRLYVSVPQNYINQIRMGMKATLTVPEHPEKVFSAVLSDNSRAVSEHSGTMLIQLEVANADGKLVPGEYADVRFDLPRDVHAVQIPASALKFQKDGLTVATLTPDDHVTYRSIKISRDLGNRVEVATGLSTTDRIVDNPPDFLEEGTLVRAVRRPDTRSTEGSK</sequence>
<feature type="domain" description="CusB-like beta-barrel" evidence="4">
    <location>
        <begin position="249"/>
        <end position="320"/>
    </location>
</feature>
<feature type="domain" description="Multidrug resistance protein MdtA-like C-terminal permuted SH3" evidence="5">
    <location>
        <begin position="327"/>
        <end position="381"/>
    </location>
</feature>
<keyword evidence="2" id="KW-0813">Transport</keyword>
<accession>A0A1J5QLX5</accession>
<dbReference type="Gene3D" id="2.40.50.100">
    <property type="match status" value="1"/>
</dbReference>
<gene>
    <name evidence="6" type="primary">mdtA_37</name>
    <name evidence="6" type="ORF">GALL_373000</name>
</gene>
<comment type="caution">
    <text evidence="6">The sequence shown here is derived from an EMBL/GenBank/DDBJ whole genome shotgun (WGS) entry which is preliminary data.</text>
</comment>
<evidence type="ECO:0000259" key="3">
    <source>
        <dbReference type="Pfam" id="PF25917"/>
    </source>
</evidence>
<dbReference type="Pfam" id="PF25917">
    <property type="entry name" value="BSH_RND"/>
    <property type="match status" value="1"/>
</dbReference>
<dbReference type="InterPro" id="IPR058627">
    <property type="entry name" value="MdtA-like_C"/>
</dbReference>
<dbReference type="AlphaFoldDB" id="A0A1J5QLX5"/>
<proteinExistence type="predicted"/>
<dbReference type="InterPro" id="IPR058625">
    <property type="entry name" value="MdtA-like_BSH"/>
</dbReference>
<dbReference type="Pfam" id="PF25967">
    <property type="entry name" value="RND-MFP_C"/>
    <property type="match status" value="1"/>
</dbReference>
<dbReference type="GO" id="GO:1990281">
    <property type="term" value="C:efflux pump complex"/>
    <property type="evidence" value="ECO:0007669"/>
    <property type="project" value="TreeGrafter"/>
</dbReference>
<dbReference type="Gene3D" id="2.40.420.20">
    <property type="match status" value="1"/>
</dbReference>
<feature type="domain" description="Multidrug resistance protein MdtA-like barrel-sandwich hybrid" evidence="3">
    <location>
        <begin position="99"/>
        <end position="233"/>
    </location>
</feature>
<dbReference type="InterPro" id="IPR006143">
    <property type="entry name" value="RND_pump_MFP"/>
</dbReference>
<dbReference type="GO" id="GO:0015562">
    <property type="term" value="F:efflux transmembrane transporter activity"/>
    <property type="evidence" value="ECO:0007669"/>
    <property type="project" value="TreeGrafter"/>
</dbReference>
<dbReference type="Gene3D" id="1.10.287.470">
    <property type="entry name" value="Helix hairpin bin"/>
    <property type="match status" value="1"/>
</dbReference>
<evidence type="ECO:0000259" key="5">
    <source>
        <dbReference type="Pfam" id="PF25967"/>
    </source>
</evidence>
<protein>
    <submittedName>
        <fullName evidence="6">Multidrug resistance protein MdtA</fullName>
    </submittedName>
</protein>
<dbReference type="PANTHER" id="PTHR30469">
    <property type="entry name" value="MULTIDRUG RESISTANCE PROTEIN MDTA"/>
    <property type="match status" value="1"/>
</dbReference>
<dbReference type="SUPFAM" id="SSF111369">
    <property type="entry name" value="HlyD-like secretion proteins"/>
    <property type="match status" value="1"/>
</dbReference>
<reference evidence="6" key="1">
    <citation type="submission" date="2016-10" db="EMBL/GenBank/DDBJ databases">
        <title>Sequence of Gallionella enrichment culture.</title>
        <authorList>
            <person name="Poehlein A."/>
            <person name="Muehling M."/>
            <person name="Daniel R."/>
        </authorList>
    </citation>
    <scope>NUCLEOTIDE SEQUENCE</scope>
</reference>
<dbReference type="Gene3D" id="2.40.30.170">
    <property type="match status" value="1"/>
</dbReference>
<evidence type="ECO:0000256" key="2">
    <source>
        <dbReference type="ARBA" id="ARBA00022448"/>
    </source>
</evidence>
<dbReference type="InterPro" id="IPR058792">
    <property type="entry name" value="Beta-barrel_RND_2"/>
</dbReference>
<dbReference type="NCBIfam" id="TIGR01730">
    <property type="entry name" value="RND_mfp"/>
    <property type="match status" value="1"/>
</dbReference>
<organism evidence="6">
    <name type="scientific">mine drainage metagenome</name>
    <dbReference type="NCBI Taxonomy" id="410659"/>
    <lineage>
        <taxon>unclassified sequences</taxon>
        <taxon>metagenomes</taxon>
        <taxon>ecological metagenomes</taxon>
    </lineage>
</organism>